<accession>A0A844ZWQ5</accession>
<gene>
    <name evidence="2" type="ORF">GRI41_12615</name>
</gene>
<feature type="transmembrane region" description="Helical" evidence="1">
    <location>
        <begin position="89"/>
        <end position="107"/>
    </location>
</feature>
<keyword evidence="1" id="KW-0472">Membrane</keyword>
<proteinExistence type="predicted"/>
<feature type="transmembrane region" description="Helical" evidence="1">
    <location>
        <begin position="113"/>
        <end position="134"/>
    </location>
</feature>
<protein>
    <submittedName>
        <fullName evidence="2">Uncharacterized protein</fullName>
    </submittedName>
</protein>
<sequence>MADLREADVTLWQQLSGAAEAVPQWAWVLVLLSILLPIPMAYLPHIRQAFYQWRSDRRLARDPEIYQYELDDYEYKIGEELDEVEWRDILWQGIANALIVSAAFIVQEAGGSWSVLLPLVFGGVVAAVGLQQWFREAEDSEVDWRERFAEQFPPEAIWGAVGAFVIAVLILTIAVYFF</sequence>
<name>A0A844ZWQ5_9SPHN</name>
<feature type="transmembrane region" description="Helical" evidence="1">
    <location>
        <begin position="155"/>
        <end position="177"/>
    </location>
</feature>
<keyword evidence="1" id="KW-1133">Transmembrane helix</keyword>
<evidence type="ECO:0000313" key="2">
    <source>
        <dbReference type="EMBL" id="MXO91672.1"/>
    </source>
</evidence>
<comment type="caution">
    <text evidence="2">The sequence shown here is derived from an EMBL/GenBank/DDBJ whole genome shotgun (WGS) entry which is preliminary data.</text>
</comment>
<dbReference type="RefSeq" id="WP_160605364.1">
    <property type="nucleotide sequence ID" value="NZ_WTYX01000002.1"/>
</dbReference>
<feature type="transmembrane region" description="Helical" evidence="1">
    <location>
        <begin position="25"/>
        <end position="44"/>
    </location>
</feature>
<organism evidence="2 3">
    <name type="scientific">Pontixanthobacter aquaemixtae</name>
    <dbReference type="NCBI Taxonomy" id="1958940"/>
    <lineage>
        <taxon>Bacteria</taxon>
        <taxon>Pseudomonadati</taxon>
        <taxon>Pseudomonadota</taxon>
        <taxon>Alphaproteobacteria</taxon>
        <taxon>Sphingomonadales</taxon>
        <taxon>Erythrobacteraceae</taxon>
        <taxon>Pontixanthobacter</taxon>
    </lineage>
</organism>
<reference evidence="2 3" key="1">
    <citation type="submission" date="2019-12" db="EMBL/GenBank/DDBJ databases">
        <title>Genomic-based taxomic classification of the family Erythrobacteraceae.</title>
        <authorList>
            <person name="Xu L."/>
        </authorList>
    </citation>
    <scope>NUCLEOTIDE SEQUENCE [LARGE SCALE GENOMIC DNA]</scope>
    <source>
        <strain evidence="2 3">KCTC 52763</strain>
    </source>
</reference>
<evidence type="ECO:0000256" key="1">
    <source>
        <dbReference type="SAM" id="Phobius"/>
    </source>
</evidence>
<evidence type="ECO:0000313" key="3">
    <source>
        <dbReference type="Proteomes" id="UP000442714"/>
    </source>
</evidence>
<dbReference type="EMBL" id="WTYX01000002">
    <property type="protein sequence ID" value="MXO91672.1"/>
    <property type="molecule type" value="Genomic_DNA"/>
</dbReference>
<dbReference type="AlphaFoldDB" id="A0A844ZWQ5"/>
<dbReference type="Proteomes" id="UP000442714">
    <property type="component" value="Unassembled WGS sequence"/>
</dbReference>
<keyword evidence="3" id="KW-1185">Reference proteome</keyword>
<keyword evidence="1" id="KW-0812">Transmembrane</keyword>